<comment type="catalytic activity">
    <reaction evidence="6">
        <text>3-(methylsulfanyl)propanoyl-CoA + oxidized [electron-transfer flavoprotein] + H(+) = 3-(methylsulfanyl)acryloyl-CoA + reduced [electron-transfer flavoprotein]</text>
        <dbReference type="Rhea" id="RHEA:52612"/>
        <dbReference type="Rhea" id="RHEA-COMP:10685"/>
        <dbReference type="Rhea" id="RHEA-COMP:10686"/>
        <dbReference type="ChEBI" id="CHEBI:15378"/>
        <dbReference type="ChEBI" id="CHEBI:57692"/>
        <dbReference type="ChEBI" id="CHEBI:58307"/>
        <dbReference type="ChEBI" id="CHEBI:82815"/>
        <dbReference type="ChEBI" id="CHEBI:84994"/>
        <dbReference type="EC" id="1.3.99.41"/>
    </reaction>
    <physiologicalReaction direction="left-to-right" evidence="6">
        <dbReference type="Rhea" id="RHEA:52613"/>
    </physiologicalReaction>
</comment>
<evidence type="ECO:0000259" key="14">
    <source>
        <dbReference type="Pfam" id="PF12806"/>
    </source>
</evidence>
<evidence type="ECO:0000313" key="16">
    <source>
        <dbReference type="Proteomes" id="UP000315995"/>
    </source>
</evidence>
<keyword evidence="3 10" id="KW-0285">Flavoprotein</keyword>
<dbReference type="Gene3D" id="1.20.140.10">
    <property type="entry name" value="Butyryl-CoA Dehydrogenase, subunit A, domain 3"/>
    <property type="match status" value="1"/>
</dbReference>
<evidence type="ECO:0000259" key="12">
    <source>
        <dbReference type="Pfam" id="PF02770"/>
    </source>
</evidence>
<dbReference type="AlphaFoldDB" id="A0A4Y6PWQ1"/>
<dbReference type="InterPro" id="IPR025878">
    <property type="entry name" value="Acyl-CoA_dh-like_C_dom"/>
</dbReference>
<dbReference type="InterPro" id="IPR037069">
    <property type="entry name" value="AcylCoA_DH/ox_N_sf"/>
</dbReference>
<evidence type="ECO:0000256" key="1">
    <source>
        <dbReference type="ARBA" id="ARBA00001974"/>
    </source>
</evidence>
<dbReference type="InterPro" id="IPR009075">
    <property type="entry name" value="AcylCo_DH/oxidase_C"/>
</dbReference>
<dbReference type="SUPFAM" id="SSF47203">
    <property type="entry name" value="Acyl-CoA dehydrogenase C-terminal domain-like"/>
    <property type="match status" value="1"/>
</dbReference>
<dbReference type="InterPro" id="IPR052166">
    <property type="entry name" value="Diverse_Acyl-CoA_DH"/>
</dbReference>
<reference evidence="15 16" key="1">
    <citation type="submission" date="2019-06" db="EMBL/GenBank/DDBJ databases">
        <title>Persicimonas caeni gen. nov., sp. nov., a predatory bacterium isolated from solar saltern.</title>
        <authorList>
            <person name="Wang S."/>
        </authorList>
    </citation>
    <scope>NUCLEOTIDE SEQUENCE [LARGE SCALE GENOMIC DNA]</scope>
    <source>
        <strain evidence="15 16">YN101</strain>
    </source>
</reference>
<dbReference type="Gene3D" id="1.10.540.10">
    <property type="entry name" value="Acyl-CoA dehydrogenase/oxidase, N-terminal domain"/>
    <property type="match status" value="1"/>
</dbReference>
<dbReference type="InterPro" id="IPR036250">
    <property type="entry name" value="AcylCo_DH-like_C"/>
</dbReference>
<evidence type="ECO:0000256" key="7">
    <source>
        <dbReference type="ARBA" id="ARBA00058683"/>
    </source>
</evidence>
<keyword evidence="4 10" id="KW-0274">FAD</keyword>
<dbReference type="InterPro" id="IPR046373">
    <property type="entry name" value="Acyl-CoA_Oxase/DH_mid-dom_sf"/>
</dbReference>
<evidence type="ECO:0000256" key="10">
    <source>
        <dbReference type="RuleBase" id="RU362125"/>
    </source>
</evidence>
<feature type="domain" description="Acetyl-CoA dehydrogenase-like C-terminal" evidence="14">
    <location>
        <begin position="466"/>
        <end position="583"/>
    </location>
</feature>
<feature type="domain" description="Acyl-CoA dehydrogenase/oxidase N-terminal" evidence="13">
    <location>
        <begin position="77"/>
        <end position="159"/>
    </location>
</feature>
<dbReference type="Pfam" id="PF12806">
    <property type="entry name" value="Acyl-CoA_dh_C"/>
    <property type="match status" value="1"/>
</dbReference>
<feature type="domain" description="Acyl-CoA oxidase/dehydrogenase middle" evidence="12">
    <location>
        <begin position="164"/>
        <end position="267"/>
    </location>
</feature>
<evidence type="ECO:0000259" key="13">
    <source>
        <dbReference type="Pfam" id="PF02771"/>
    </source>
</evidence>
<evidence type="ECO:0000256" key="8">
    <source>
        <dbReference type="ARBA" id="ARBA00066694"/>
    </source>
</evidence>
<organism evidence="15 16">
    <name type="scientific">Persicimonas caeni</name>
    <dbReference type="NCBI Taxonomy" id="2292766"/>
    <lineage>
        <taxon>Bacteria</taxon>
        <taxon>Deltaproteobacteria</taxon>
        <taxon>Bradymonadales</taxon>
        <taxon>Bradymonadaceae</taxon>
        <taxon>Persicimonas</taxon>
    </lineage>
</organism>
<dbReference type="InterPro" id="IPR009100">
    <property type="entry name" value="AcylCoA_DH/oxidase_NM_dom_sf"/>
</dbReference>
<dbReference type="EMBL" id="CP041186">
    <property type="protein sequence ID" value="QDG52559.1"/>
    <property type="molecule type" value="Genomic_DNA"/>
</dbReference>
<dbReference type="OrthoDB" id="9765339at2"/>
<keyword evidence="5 10" id="KW-0560">Oxidoreductase</keyword>
<dbReference type="Gene3D" id="2.40.110.10">
    <property type="entry name" value="Butyryl-CoA Dehydrogenase, subunit A, domain 2"/>
    <property type="match status" value="1"/>
</dbReference>
<evidence type="ECO:0000313" key="15">
    <source>
        <dbReference type="EMBL" id="QDG52559.1"/>
    </source>
</evidence>
<keyword evidence="16" id="KW-1185">Reference proteome</keyword>
<proteinExistence type="inferred from homology"/>
<dbReference type="SUPFAM" id="SSF56645">
    <property type="entry name" value="Acyl-CoA dehydrogenase NM domain-like"/>
    <property type="match status" value="1"/>
</dbReference>
<accession>A0A4Y6PWQ1</accession>
<evidence type="ECO:0000256" key="3">
    <source>
        <dbReference type="ARBA" id="ARBA00022630"/>
    </source>
</evidence>
<evidence type="ECO:0000256" key="9">
    <source>
        <dbReference type="ARBA" id="ARBA00069043"/>
    </source>
</evidence>
<dbReference type="InterPro" id="IPR013786">
    <property type="entry name" value="AcylCoA_DH/ox_N"/>
</dbReference>
<dbReference type="GO" id="GO:0050660">
    <property type="term" value="F:flavin adenine dinucleotide binding"/>
    <property type="evidence" value="ECO:0007669"/>
    <property type="project" value="InterPro"/>
</dbReference>
<dbReference type="FunFam" id="2.40.110.10:FF:000031">
    <property type="entry name" value="Acyl-CoA dehydrogenase, putative"/>
    <property type="match status" value="1"/>
</dbReference>
<dbReference type="PANTHER" id="PTHR42803:SF1">
    <property type="entry name" value="BROAD-SPECIFICITY LINEAR ACYL-COA DEHYDROGENASE FADE5"/>
    <property type="match status" value="1"/>
</dbReference>
<protein>
    <recommendedName>
        <fullName evidence="9">3-methylmercaptopropionyl-CoA dehydrogenase</fullName>
        <ecNumber evidence="8">1.3.99.41</ecNumber>
    </recommendedName>
</protein>
<dbReference type="Proteomes" id="UP000315995">
    <property type="component" value="Chromosome"/>
</dbReference>
<evidence type="ECO:0000256" key="5">
    <source>
        <dbReference type="ARBA" id="ARBA00023002"/>
    </source>
</evidence>
<dbReference type="PANTHER" id="PTHR42803">
    <property type="entry name" value="ACYL-COA DEHYDROGENASE"/>
    <property type="match status" value="1"/>
</dbReference>
<comment type="cofactor">
    <cofactor evidence="1 10">
        <name>FAD</name>
        <dbReference type="ChEBI" id="CHEBI:57692"/>
    </cofactor>
</comment>
<dbReference type="Pfam" id="PF02770">
    <property type="entry name" value="Acyl-CoA_dh_M"/>
    <property type="match status" value="1"/>
</dbReference>
<accession>A0A5B8Y856</accession>
<dbReference type="EC" id="1.3.99.41" evidence="8"/>
<evidence type="ECO:0000256" key="2">
    <source>
        <dbReference type="ARBA" id="ARBA00009347"/>
    </source>
</evidence>
<dbReference type="GO" id="GO:0016627">
    <property type="term" value="F:oxidoreductase activity, acting on the CH-CH group of donors"/>
    <property type="evidence" value="ECO:0007669"/>
    <property type="project" value="InterPro"/>
</dbReference>
<comment type="similarity">
    <text evidence="2 10">Belongs to the acyl-CoA dehydrogenase family.</text>
</comment>
<dbReference type="RefSeq" id="WP_141199026.1">
    <property type="nucleotide sequence ID" value="NZ_CP041186.1"/>
</dbReference>
<feature type="domain" description="Acyl-CoA dehydrogenase/oxidase C-terminal" evidence="11">
    <location>
        <begin position="279"/>
        <end position="448"/>
    </location>
</feature>
<evidence type="ECO:0000256" key="6">
    <source>
        <dbReference type="ARBA" id="ARBA00051388"/>
    </source>
</evidence>
<comment type="function">
    <text evidence="7">Involved in the assimilation of dimethylsulphoniopropionate (DMSP), an important compound in the fixation of carbon in marine phytoplankton, by mediating the conversion of 3-(methylthio)propanoyl-CoA (MMPA-CoA) to 3-(methylthio)acryloyl-CoA (MTA-CoA).</text>
</comment>
<dbReference type="Pfam" id="PF02771">
    <property type="entry name" value="Acyl-CoA_dh_N"/>
    <property type="match status" value="1"/>
</dbReference>
<evidence type="ECO:0000256" key="4">
    <source>
        <dbReference type="ARBA" id="ARBA00022827"/>
    </source>
</evidence>
<gene>
    <name evidence="15" type="ORF">FIV42_18005</name>
</gene>
<evidence type="ECO:0000259" key="11">
    <source>
        <dbReference type="Pfam" id="PF00441"/>
    </source>
</evidence>
<dbReference type="InterPro" id="IPR006091">
    <property type="entry name" value="Acyl-CoA_Oxase/DH_mid-dom"/>
</dbReference>
<dbReference type="Pfam" id="PF00441">
    <property type="entry name" value="Acyl-CoA_dh_1"/>
    <property type="match status" value="1"/>
</dbReference>
<sequence>MQRYSPPLKEMRFLLEAFGFEEKLGDIEAFEMYDLATTMAVLETVGNISVDKLLPINRKGDEEGLKFDPDEATVTLPEGFRDAYQTLVENGLVGLAGDPEYGGGGAPEAMGILASEIISACNKSFSMAPGLTNGLISALQAHGSDEQKEKYLSKLIPGEWSGTMCLTEPQCGTDLGLITTKADPQDDGTYKLTGTKIWITFGEHNLTDNIIHFVLARLPDAPEGIRGISAFIVPKILDDGTRNPVYCTGLEEKMGIHASPTCVMALEEAEGYLVGEPHKGMRSMFTMMNMARLHVGMEGYALGEIAYQTALAFAKERRQGRSLDESKRETDEPADTIMVHPDVRRMLLNIKSTNEALRALGVWVGLHHDLAHNHTDETVRQQSSDLVALMTPIMKSYGSERGFENISEAMQVCGGSGYTADWDIEQYMRDERIAMIYEGTNHIQALDLVGRKLAKGKGRLLMTFQQRVQQAMEEAGEYEEVAALLPPFQKAVGRVMEATQKLASEGAKDQEMAAAVASNYLNLFALTALGFMWLKMTTYAVANDHPNAETKLKTARYFMEMVLPETGLYAKLIKAGKDPMMAFSEDEF</sequence>
<name>A0A4Y6PWQ1_PERCE</name>